<dbReference type="Gene3D" id="2.120.10.30">
    <property type="entry name" value="TolB, C-terminal domain"/>
    <property type="match status" value="1"/>
</dbReference>
<protein>
    <submittedName>
        <fullName evidence="2">WD40 domain protein beta Propeller</fullName>
    </submittedName>
</protein>
<feature type="non-terminal residue" evidence="2">
    <location>
        <position position="250"/>
    </location>
</feature>
<evidence type="ECO:0000313" key="2">
    <source>
        <dbReference type="EMBL" id="KKS17517.1"/>
    </source>
</evidence>
<sequence>MNVRRLLKLLIYFVLFLLALIAGVLVKAAGNNEFLPLVVHLPNSTALPVLTPTPTITPTPGPLNTGEITRVSVATDGTAGNMRSGSSDISSDGRYVVFSSYATNLVPNDTNGAFDIFIHDKETLETSLVSVSSSGAQGGNDSTNPSISSDGRFVAFSSYAYNLVPDNWDIAPDVYVHDRETGETSRVSVSSDGVGGNDWSVLPSISVDGTLVAFASLSNNLVIDDDNGNWDIFVHDRLTQQTSLVSVSTG</sequence>
<gene>
    <name evidence="2" type="ORF">UU72_C0001G0001</name>
</gene>
<dbReference type="InterPro" id="IPR011659">
    <property type="entry name" value="WD40"/>
</dbReference>
<evidence type="ECO:0000313" key="3">
    <source>
        <dbReference type="Proteomes" id="UP000034163"/>
    </source>
</evidence>
<accession>A0A0G0WZC2</accession>
<reference evidence="2 3" key="1">
    <citation type="journal article" date="2015" name="Nature">
        <title>rRNA introns, odd ribosomes, and small enigmatic genomes across a large radiation of phyla.</title>
        <authorList>
            <person name="Brown C.T."/>
            <person name="Hug L.A."/>
            <person name="Thomas B.C."/>
            <person name="Sharon I."/>
            <person name="Castelle C.J."/>
            <person name="Singh A."/>
            <person name="Wilkins M.J."/>
            <person name="Williams K.H."/>
            <person name="Banfield J.F."/>
        </authorList>
    </citation>
    <scope>NUCLEOTIDE SEQUENCE [LARGE SCALE GENOMIC DNA]</scope>
</reference>
<dbReference type="EMBL" id="LCBS01000001">
    <property type="protein sequence ID" value="KKS17517.1"/>
    <property type="molecule type" value="Genomic_DNA"/>
</dbReference>
<dbReference type="PANTHER" id="PTHR36842">
    <property type="entry name" value="PROTEIN TOLB HOMOLOG"/>
    <property type="match status" value="1"/>
</dbReference>
<dbReference type="SUPFAM" id="SSF82171">
    <property type="entry name" value="DPP6 N-terminal domain-like"/>
    <property type="match status" value="1"/>
</dbReference>
<dbReference type="AlphaFoldDB" id="A0A0G0WZC2"/>
<evidence type="ECO:0000256" key="1">
    <source>
        <dbReference type="ARBA" id="ARBA00009820"/>
    </source>
</evidence>
<name>A0A0G0WZC2_UNCKA</name>
<organism evidence="2 3">
    <name type="scientific">candidate division WWE3 bacterium GW2011_GWB1_41_6</name>
    <dbReference type="NCBI Taxonomy" id="1619112"/>
    <lineage>
        <taxon>Bacteria</taxon>
        <taxon>Katanobacteria</taxon>
    </lineage>
</organism>
<comment type="caution">
    <text evidence="2">The sequence shown here is derived from an EMBL/GenBank/DDBJ whole genome shotgun (WGS) entry which is preliminary data.</text>
</comment>
<dbReference type="Proteomes" id="UP000034163">
    <property type="component" value="Unassembled WGS sequence"/>
</dbReference>
<proteinExistence type="inferred from homology"/>
<dbReference type="Pfam" id="PF07676">
    <property type="entry name" value="PD40"/>
    <property type="match status" value="2"/>
</dbReference>
<dbReference type="InterPro" id="IPR011042">
    <property type="entry name" value="6-blade_b-propeller_TolB-like"/>
</dbReference>
<comment type="similarity">
    <text evidence="1">Belongs to the TolB family.</text>
</comment>